<name>A0A081BLV3_9BACT</name>
<evidence type="ECO:0000313" key="2">
    <source>
        <dbReference type="Proteomes" id="UP000030700"/>
    </source>
</evidence>
<protein>
    <submittedName>
        <fullName evidence="1">Uncharacterized protein</fullName>
    </submittedName>
</protein>
<organism evidence="1">
    <name type="scientific">Candidatus Moduliflexus flocculans</name>
    <dbReference type="NCBI Taxonomy" id="1499966"/>
    <lineage>
        <taxon>Bacteria</taxon>
        <taxon>Candidatus Moduliflexota</taxon>
        <taxon>Candidatus Moduliflexia</taxon>
        <taxon>Candidatus Moduliflexales</taxon>
        <taxon>Candidatus Moduliflexaceae</taxon>
    </lineage>
</organism>
<gene>
    <name evidence="1" type="ORF">U14_02612</name>
</gene>
<accession>A0A081BLV3</accession>
<keyword evidence="2" id="KW-1185">Reference proteome</keyword>
<dbReference type="Proteomes" id="UP000030700">
    <property type="component" value="Unassembled WGS sequence"/>
</dbReference>
<dbReference type="EMBL" id="DF820457">
    <property type="protein sequence ID" value="GAK51369.1"/>
    <property type="molecule type" value="Genomic_DNA"/>
</dbReference>
<reference evidence="1" key="1">
    <citation type="journal article" date="2015" name="PeerJ">
        <title>First genomic representation of candidate bacterial phylum KSB3 points to enhanced environmental sensing as a trigger of wastewater bulking.</title>
        <authorList>
            <person name="Sekiguchi Y."/>
            <person name="Ohashi A."/>
            <person name="Parks D.H."/>
            <person name="Yamauchi T."/>
            <person name="Tyson G.W."/>
            <person name="Hugenholtz P."/>
        </authorList>
    </citation>
    <scope>NUCLEOTIDE SEQUENCE [LARGE SCALE GENOMIC DNA]</scope>
</reference>
<dbReference type="HOGENOM" id="CLU_3380659_0_0_0"/>
<evidence type="ECO:0000313" key="1">
    <source>
        <dbReference type="EMBL" id="GAK51369.1"/>
    </source>
</evidence>
<dbReference type="AlphaFoldDB" id="A0A081BLV3"/>
<sequence length="33" mass="3984">MMKCVETGKKPWKGLKLKIVKIYFQFILVSRNR</sequence>
<proteinExistence type="predicted"/>